<keyword evidence="1" id="KW-0496">Mitochondrion</keyword>
<dbReference type="AlphaFoldDB" id="A0A1Y0B445"/>
<protein>
    <submittedName>
        <fullName evidence="1">Uncharacterized protein</fullName>
    </submittedName>
</protein>
<geneLocation type="mitochondrion" evidence="1"/>
<sequence length="31" mass="3230">MVVAASAAVTGTLERGSKTLQRLERGGEIDL</sequence>
<organism evidence="1">
    <name type="scientific">Utricularia reniformis</name>
    <dbReference type="NCBI Taxonomy" id="192314"/>
    <lineage>
        <taxon>Eukaryota</taxon>
        <taxon>Viridiplantae</taxon>
        <taxon>Streptophyta</taxon>
        <taxon>Embryophyta</taxon>
        <taxon>Tracheophyta</taxon>
        <taxon>Spermatophyta</taxon>
        <taxon>Magnoliopsida</taxon>
        <taxon>eudicotyledons</taxon>
        <taxon>Gunneridae</taxon>
        <taxon>Pentapetalae</taxon>
        <taxon>asterids</taxon>
        <taxon>lamiids</taxon>
        <taxon>Lamiales</taxon>
        <taxon>Lentibulariaceae</taxon>
        <taxon>Utricularia</taxon>
    </lineage>
</organism>
<proteinExistence type="predicted"/>
<gene>
    <name evidence="1" type="ORF">AEK19_MT2010</name>
</gene>
<name>A0A1Y0B445_9LAMI</name>
<evidence type="ECO:0000313" key="1">
    <source>
        <dbReference type="EMBL" id="ART32170.1"/>
    </source>
</evidence>
<reference evidence="1" key="1">
    <citation type="submission" date="2017-03" db="EMBL/GenBank/DDBJ databases">
        <title>The mitochondrial genome of the carnivorous plant Utricularia reniformis (Lentibulariaceae): structure, comparative analysis and evolutionary landmarks.</title>
        <authorList>
            <person name="Silva S.R."/>
            <person name="Alvarenga D.O."/>
            <person name="Michael T.P."/>
            <person name="Miranda V.F.O."/>
            <person name="Varani A.M."/>
        </authorList>
    </citation>
    <scope>NUCLEOTIDE SEQUENCE</scope>
</reference>
<dbReference type="EMBL" id="KY774314">
    <property type="protein sequence ID" value="ART32170.1"/>
    <property type="molecule type" value="Genomic_DNA"/>
</dbReference>
<accession>A0A1Y0B445</accession>